<name>A0A1R4F390_9MICC</name>
<sequence>MSRRRATHDPAAEFYVRSLIRSQLRLSLSVALGFLLLLLCLAVVVTFWPQIQDIRLLTIPLPWLVLGVGVYPIILLGAFLYNRVSARYERQYVDVTRE</sequence>
<keyword evidence="3" id="KW-1185">Reference proteome</keyword>
<organism evidence="2 3">
    <name type="scientific">Arthrobacter rhombi</name>
    <dbReference type="NCBI Taxonomy" id="71253"/>
    <lineage>
        <taxon>Bacteria</taxon>
        <taxon>Bacillati</taxon>
        <taxon>Actinomycetota</taxon>
        <taxon>Actinomycetes</taxon>
        <taxon>Micrococcales</taxon>
        <taxon>Micrococcaceae</taxon>
        <taxon>Arthrobacter</taxon>
    </lineage>
</organism>
<dbReference type="Proteomes" id="UP000195913">
    <property type="component" value="Unassembled WGS sequence"/>
</dbReference>
<evidence type="ECO:0000256" key="1">
    <source>
        <dbReference type="SAM" id="Phobius"/>
    </source>
</evidence>
<reference evidence="2 3" key="1">
    <citation type="submission" date="2017-02" db="EMBL/GenBank/DDBJ databases">
        <authorList>
            <person name="Peterson S.W."/>
        </authorList>
    </citation>
    <scope>NUCLEOTIDE SEQUENCE [LARGE SCALE GENOMIC DNA]</scope>
    <source>
        <strain evidence="2 3">B Ar 00.02</strain>
    </source>
</reference>
<protein>
    <submittedName>
        <fullName evidence="2">Uncharacterized protein</fullName>
    </submittedName>
</protein>
<gene>
    <name evidence="2" type="ORF">FM101_01970</name>
</gene>
<feature type="transmembrane region" description="Helical" evidence="1">
    <location>
        <begin position="26"/>
        <end position="49"/>
    </location>
</feature>
<evidence type="ECO:0000313" key="3">
    <source>
        <dbReference type="Proteomes" id="UP000195913"/>
    </source>
</evidence>
<keyword evidence="1" id="KW-0812">Transmembrane</keyword>
<keyword evidence="1" id="KW-1133">Transmembrane helix</keyword>
<dbReference type="AlphaFoldDB" id="A0A1R4F390"/>
<dbReference type="EMBL" id="FUHW01000011">
    <property type="protein sequence ID" value="SJM50272.1"/>
    <property type="molecule type" value="Genomic_DNA"/>
</dbReference>
<feature type="transmembrane region" description="Helical" evidence="1">
    <location>
        <begin position="61"/>
        <end position="81"/>
    </location>
</feature>
<evidence type="ECO:0000313" key="2">
    <source>
        <dbReference type="EMBL" id="SJM50272.1"/>
    </source>
</evidence>
<keyword evidence="1" id="KW-0472">Membrane</keyword>
<proteinExistence type="predicted"/>
<accession>A0A1R4F390</accession>